<evidence type="ECO:0000313" key="2">
    <source>
        <dbReference type="Proteomes" id="UP000828390"/>
    </source>
</evidence>
<protein>
    <submittedName>
        <fullName evidence="1">Uncharacterized protein</fullName>
    </submittedName>
</protein>
<proteinExistence type="predicted"/>
<gene>
    <name evidence="1" type="ORF">DPMN_092923</name>
</gene>
<dbReference type="Proteomes" id="UP000828390">
    <property type="component" value="Unassembled WGS sequence"/>
</dbReference>
<comment type="caution">
    <text evidence="1">The sequence shown here is derived from an EMBL/GenBank/DDBJ whole genome shotgun (WGS) entry which is preliminary data.</text>
</comment>
<sequence length="67" mass="7904">MPPARNYRVIDQFSRAIQERQRKFVPYLIQARKDDKKASRPLPEMLLHGHLGILLGHLKSRNYSNAY</sequence>
<reference evidence="1" key="1">
    <citation type="journal article" date="2019" name="bioRxiv">
        <title>The Genome of the Zebra Mussel, Dreissena polymorpha: A Resource for Invasive Species Research.</title>
        <authorList>
            <person name="McCartney M.A."/>
            <person name="Auch B."/>
            <person name="Kono T."/>
            <person name="Mallez S."/>
            <person name="Zhang Y."/>
            <person name="Obille A."/>
            <person name="Becker A."/>
            <person name="Abrahante J.E."/>
            <person name="Garbe J."/>
            <person name="Badalamenti J.P."/>
            <person name="Herman A."/>
            <person name="Mangelson H."/>
            <person name="Liachko I."/>
            <person name="Sullivan S."/>
            <person name="Sone E.D."/>
            <person name="Koren S."/>
            <person name="Silverstein K.A.T."/>
            <person name="Beckman K.B."/>
            <person name="Gohl D.M."/>
        </authorList>
    </citation>
    <scope>NUCLEOTIDE SEQUENCE</scope>
    <source>
        <strain evidence="1">Duluth1</strain>
        <tissue evidence="1">Whole animal</tissue>
    </source>
</reference>
<dbReference type="EMBL" id="JAIWYP010000003">
    <property type="protein sequence ID" value="KAH3850511.1"/>
    <property type="molecule type" value="Genomic_DNA"/>
</dbReference>
<evidence type="ECO:0000313" key="1">
    <source>
        <dbReference type="EMBL" id="KAH3850511.1"/>
    </source>
</evidence>
<dbReference type="AlphaFoldDB" id="A0A9D4L4V0"/>
<name>A0A9D4L4V0_DREPO</name>
<reference evidence="1" key="2">
    <citation type="submission" date="2020-11" db="EMBL/GenBank/DDBJ databases">
        <authorList>
            <person name="McCartney M.A."/>
            <person name="Auch B."/>
            <person name="Kono T."/>
            <person name="Mallez S."/>
            <person name="Becker A."/>
            <person name="Gohl D.M."/>
            <person name="Silverstein K.A.T."/>
            <person name="Koren S."/>
            <person name="Bechman K.B."/>
            <person name="Herman A."/>
            <person name="Abrahante J.E."/>
            <person name="Garbe J."/>
        </authorList>
    </citation>
    <scope>NUCLEOTIDE SEQUENCE</scope>
    <source>
        <strain evidence="1">Duluth1</strain>
        <tissue evidence="1">Whole animal</tissue>
    </source>
</reference>
<organism evidence="1 2">
    <name type="scientific">Dreissena polymorpha</name>
    <name type="common">Zebra mussel</name>
    <name type="synonym">Mytilus polymorpha</name>
    <dbReference type="NCBI Taxonomy" id="45954"/>
    <lineage>
        <taxon>Eukaryota</taxon>
        <taxon>Metazoa</taxon>
        <taxon>Spiralia</taxon>
        <taxon>Lophotrochozoa</taxon>
        <taxon>Mollusca</taxon>
        <taxon>Bivalvia</taxon>
        <taxon>Autobranchia</taxon>
        <taxon>Heteroconchia</taxon>
        <taxon>Euheterodonta</taxon>
        <taxon>Imparidentia</taxon>
        <taxon>Neoheterodontei</taxon>
        <taxon>Myida</taxon>
        <taxon>Dreissenoidea</taxon>
        <taxon>Dreissenidae</taxon>
        <taxon>Dreissena</taxon>
    </lineage>
</organism>
<keyword evidence="2" id="KW-1185">Reference proteome</keyword>
<accession>A0A9D4L4V0</accession>